<comment type="caution">
    <text evidence="2">The sequence shown here is derived from an EMBL/GenBank/DDBJ whole genome shotgun (WGS) entry which is preliminary data.</text>
</comment>
<reference evidence="2 3" key="1">
    <citation type="submission" date="2018-03" db="EMBL/GenBank/DDBJ databases">
        <title>Genomic Encyclopedia of Archaeal and Bacterial Type Strains, Phase II (KMG-II): from individual species to whole genera.</title>
        <authorList>
            <person name="Goeker M."/>
        </authorList>
    </citation>
    <scope>NUCLEOTIDE SEQUENCE [LARGE SCALE GENOMIC DNA]</scope>
    <source>
        <strain evidence="2 3">DSM 44946</strain>
    </source>
</reference>
<name>A0A2T0LJH6_9BACL</name>
<dbReference type="PROSITE" id="PS51257">
    <property type="entry name" value="PROKAR_LIPOPROTEIN"/>
    <property type="match status" value="1"/>
</dbReference>
<dbReference type="AlphaFoldDB" id="A0A2T0LJH6"/>
<keyword evidence="3" id="KW-1185">Reference proteome</keyword>
<gene>
    <name evidence="2" type="ORF">CLV97_101157</name>
</gene>
<keyword evidence="2" id="KW-0449">Lipoprotein</keyword>
<evidence type="ECO:0000313" key="2">
    <source>
        <dbReference type="EMBL" id="PRX42668.1"/>
    </source>
</evidence>
<proteinExistence type="predicted"/>
<evidence type="ECO:0000256" key="1">
    <source>
        <dbReference type="SAM" id="SignalP"/>
    </source>
</evidence>
<evidence type="ECO:0000313" key="3">
    <source>
        <dbReference type="Proteomes" id="UP000237797"/>
    </source>
</evidence>
<dbReference type="Proteomes" id="UP000237797">
    <property type="component" value="Unassembled WGS sequence"/>
</dbReference>
<accession>A0A2T0LJH6</accession>
<sequence length="145" mass="16769">MKGFLSTCLILAILLTGCQAAEKPQEKAKGPTELPVIDRMALEETKKIAKENRRVDEVAAVTLKDELYVGLKVTNFNRFFLRSIRKDVHGRLKDQFPERAVHVTTDSKLFDDLSRLEGRIRENPWGMDREDLKRKLYKIHEDMKG</sequence>
<dbReference type="RefSeq" id="WP_106343610.1">
    <property type="nucleotide sequence ID" value="NZ_PVNE01000001.1"/>
</dbReference>
<dbReference type="InterPro" id="IPR019076">
    <property type="entry name" value="Spore_lipoprot_YhcN/YlaJ-like"/>
</dbReference>
<dbReference type="EMBL" id="PVNE01000001">
    <property type="protein sequence ID" value="PRX42668.1"/>
    <property type="molecule type" value="Genomic_DNA"/>
</dbReference>
<organism evidence="2 3">
    <name type="scientific">Planifilum fimeticola</name>
    <dbReference type="NCBI Taxonomy" id="201975"/>
    <lineage>
        <taxon>Bacteria</taxon>
        <taxon>Bacillati</taxon>
        <taxon>Bacillota</taxon>
        <taxon>Bacilli</taxon>
        <taxon>Bacillales</taxon>
        <taxon>Thermoactinomycetaceae</taxon>
        <taxon>Planifilum</taxon>
    </lineage>
</organism>
<dbReference type="Pfam" id="PF09580">
    <property type="entry name" value="Spore_YhcN_YlaJ"/>
    <property type="match status" value="1"/>
</dbReference>
<protein>
    <submittedName>
        <fullName evidence="2">Sporulation lipoprotein YhcN/YlaJ</fullName>
    </submittedName>
</protein>
<feature type="chain" id="PRO_5015494339" evidence="1">
    <location>
        <begin position="21"/>
        <end position="145"/>
    </location>
</feature>
<dbReference type="OrthoDB" id="2885813at2"/>
<feature type="signal peptide" evidence="1">
    <location>
        <begin position="1"/>
        <end position="20"/>
    </location>
</feature>
<keyword evidence="1" id="KW-0732">Signal</keyword>